<evidence type="ECO:0000313" key="1">
    <source>
        <dbReference type="EMBL" id="KKN68343.1"/>
    </source>
</evidence>
<sequence>MENKFEELVKTFKNDCHTKAHEICCKIHNGETGAYMGSHFMVVAQKLVIMACVVINRKDRVAMIEKLCGHLLDDLITLEKIERKADRNGTPDKK</sequence>
<dbReference type="AlphaFoldDB" id="A0A0F9VRH0"/>
<name>A0A0F9VRH0_9ZZZZ</name>
<comment type="caution">
    <text evidence="1">The sequence shown here is derived from an EMBL/GenBank/DDBJ whole genome shotgun (WGS) entry which is preliminary data.</text>
</comment>
<dbReference type="EMBL" id="LAZR01000451">
    <property type="protein sequence ID" value="KKN68343.1"/>
    <property type="molecule type" value="Genomic_DNA"/>
</dbReference>
<accession>A0A0F9VRH0</accession>
<proteinExistence type="predicted"/>
<organism evidence="1">
    <name type="scientific">marine sediment metagenome</name>
    <dbReference type="NCBI Taxonomy" id="412755"/>
    <lineage>
        <taxon>unclassified sequences</taxon>
        <taxon>metagenomes</taxon>
        <taxon>ecological metagenomes</taxon>
    </lineage>
</organism>
<gene>
    <name evidence="1" type="ORF">LCGC14_0452190</name>
</gene>
<protein>
    <submittedName>
        <fullName evidence="1">Uncharacterized protein</fullName>
    </submittedName>
</protein>
<reference evidence="1" key="1">
    <citation type="journal article" date="2015" name="Nature">
        <title>Complex archaea that bridge the gap between prokaryotes and eukaryotes.</title>
        <authorList>
            <person name="Spang A."/>
            <person name="Saw J.H."/>
            <person name="Jorgensen S.L."/>
            <person name="Zaremba-Niedzwiedzka K."/>
            <person name="Martijn J."/>
            <person name="Lind A.E."/>
            <person name="van Eijk R."/>
            <person name="Schleper C."/>
            <person name="Guy L."/>
            <person name="Ettema T.J."/>
        </authorList>
    </citation>
    <scope>NUCLEOTIDE SEQUENCE</scope>
</reference>